<evidence type="ECO:0000313" key="2">
    <source>
        <dbReference type="Proteomes" id="UP001335100"/>
    </source>
</evidence>
<name>A0ABU7I1D8_9PSED</name>
<comment type="caution">
    <text evidence="1">The sequence shown here is derived from an EMBL/GenBank/DDBJ whole genome shotgun (WGS) entry which is preliminary data.</text>
</comment>
<dbReference type="EMBL" id="JAZDQJ010000073">
    <property type="protein sequence ID" value="MEE1937637.1"/>
    <property type="molecule type" value="Genomic_DNA"/>
</dbReference>
<protein>
    <submittedName>
        <fullName evidence="1">Uncharacterized protein</fullName>
    </submittedName>
</protein>
<sequence length="76" mass="8442">MYYPREAEKDHLYNRVILLTFACCVLLGLAAMARQQGAVYAAIQWSAVEVTGTVTQVESIQEKGTDLFFLSRGLGK</sequence>
<gene>
    <name evidence="1" type="ORF">V0R50_30820</name>
</gene>
<organism evidence="1 2">
    <name type="scientific">Pseudomonas ulcerans</name>
    <dbReference type="NCBI Taxonomy" id="3115852"/>
    <lineage>
        <taxon>Bacteria</taxon>
        <taxon>Pseudomonadati</taxon>
        <taxon>Pseudomonadota</taxon>
        <taxon>Gammaproteobacteria</taxon>
        <taxon>Pseudomonadales</taxon>
        <taxon>Pseudomonadaceae</taxon>
        <taxon>Pseudomonas</taxon>
    </lineage>
</organism>
<dbReference type="RefSeq" id="WP_330078273.1">
    <property type="nucleotide sequence ID" value="NZ_JAZDQJ010000073.1"/>
</dbReference>
<evidence type="ECO:0000313" key="1">
    <source>
        <dbReference type="EMBL" id="MEE1937637.1"/>
    </source>
</evidence>
<dbReference type="Proteomes" id="UP001335100">
    <property type="component" value="Unassembled WGS sequence"/>
</dbReference>
<proteinExistence type="predicted"/>
<accession>A0ABU7I1D8</accession>
<keyword evidence="2" id="KW-1185">Reference proteome</keyword>
<reference evidence="1 2" key="1">
    <citation type="submission" date="2024-01" db="EMBL/GenBank/DDBJ databases">
        <title>Unpublished Manusciprt.</title>
        <authorList>
            <person name="Duman M."/>
            <person name="Valdes E.G."/>
            <person name="Ajmi N."/>
            <person name="Altun S."/>
            <person name="Saticioglu I.B."/>
        </authorList>
    </citation>
    <scope>NUCLEOTIDE SEQUENCE [LARGE SCALE GENOMIC DNA]</scope>
    <source>
        <strain evidence="1 2">148P</strain>
    </source>
</reference>